<keyword evidence="3" id="KW-0378">Hydrolase</keyword>
<dbReference type="Gene3D" id="3.40.50.300">
    <property type="entry name" value="P-loop containing nucleotide triphosphate hydrolases"/>
    <property type="match status" value="2"/>
</dbReference>
<dbReference type="GO" id="GO:0003677">
    <property type="term" value="F:DNA binding"/>
    <property type="evidence" value="ECO:0007669"/>
    <property type="project" value="UniProtKB-KW"/>
</dbReference>
<dbReference type="PATRIC" id="fig|1618335.3.peg.78"/>
<keyword evidence="4 11" id="KW-0347">Helicase</keyword>
<feature type="domain" description="Helicase ATP-binding" evidence="9">
    <location>
        <begin position="291"/>
        <end position="442"/>
    </location>
</feature>
<evidence type="ECO:0000256" key="5">
    <source>
        <dbReference type="ARBA" id="ARBA00022840"/>
    </source>
</evidence>
<evidence type="ECO:0000256" key="8">
    <source>
        <dbReference type="ARBA" id="ARBA00049819"/>
    </source>
</evidence>
<dbReference type="InterPro" id="IPR027417">
    <property type="entry name" value="P-loop_NTPase"/>
</dbReference>
<dbReference type="InterPro" id="IPR033454">
    <property type="entry name" value="RecG_wedge"/>
</dbReference>
<reference evidence="11 12" key="1">
    <citation type="journal article" date="2015" name="Nature">
        <title>rRNA introns, odd ribosomes, and small enigmatic genomes across a large radiation of phyla.</title>
        <authorList>
            <person name="Brown C.T."/>
            <person name="Hug L.A."/>
            <person name="Thomas B.C."/>
            <person name="Sharon I."/>
            <person name="Castelle C.J."/>
            <person name="Singh A."/>
            <person name="Wilkins M.J."/>
            <person name="Williams K.H."/>
            <person name="Banfield J.F."/>
        </authorList>
    </citation>
    <scope>NUCLEOTIDE SEQUENCE [LARGE SCALE GENOMIC DNA]</scope>
</reference>
<evidence type="ECO:0000259" key="10">
    <source>
        <dbReference type="PROSITE" id="PS51194"/>
    </source>
</evidence>
<keyword evidence="6" id="KW-0238">DNA-binding</keyword>
<dbReference type="InterPro" id="IPR014001">
    <property type="entry name" value="Helicase_ATP-bd"/>
</dbReference>
<dbReference type="AlphaFoldDB" id="A0A0G1QHH9"/>
<organism evidence="11 12">
    <name type="scientific">Berkelbacteria bacterium GW2011_GWA2_46_7</name>
    <dbReference type="NCBI Taxonomy" id="1618335"/>
    <lineage>
        <taxon>Bacteria</taxon>
        <taxon>Candidatus Berkelbacteria</taxon>
    </lineage>
</organism>
<accession>A0A0G1QHH9</accession>
<dbReference type="Pfam" id="PF00271">
    <property type="entry name" value="Helicase_C"/>
    <property type="match status" value="1"/>
</dbReference>
<dbReference type="Gene3D" id="2.40.50.140">
    <property type="entry name" value="Nucleic acid-binding proteins"/>
    <property type="match status" value="1"/>
</dbReference>
<comment type="caution">
    <text evidence="11">The sequence shown here is derived from an EMBL/GenBank/DDBJ whole genome shotgun (WGS) entry which is preliminary data.</text>
</comment>
<evidence type="ECO:0000256" key="6">
    <source>
        <dbReference type="ARBA" id="ARBA00023125"/>
    </source>
</evidence>
<proteinExistence type="predicted"/>
<dbReference type="EMBL" id="LCMV01000005">
    <property type="protein sequence ID" value="KKU44454.1"/>
    <property type="molecule type" value="Genomic_DNA"/>
</dbReference>
<gene>
    <name evidence="11" type="ORF">UX60_C0005G0010</name>
</gene>
<dbReference type="SMART" id="SM00490">
    <property type="entry name" value="HELICc"/>
    <property type="match status" value="1"/>
</dbReference>
<keyword evidence="1" id="KW-0547">Nucleotide-binding</keyword>
<evidence type="ECO:0000313" key="12">
    <source>
        <dbReference type="Proteomes" id="UP000034487"/>
    </source>
</evidence>
<evidence type="ECO:0000259" key="9">
    <source>
        <dbReference type="PROSITE" id="PS51192"/>
    </source>
</evidence>
<dbReference type="Pfam" id="PF17191">
    <property type="entry name" value="RecG_wedge"/>
    <property type="match status" value="1"/>
</dbReference>
<evidence type="ECO:0000256" key="2">
    <source>
        <dbReference type="ARBA" id="ARBA00022763"/>
    </source>
</evidence>
<dbReference type="Proteomes" id="UP000034487">
    <property type="component" value="Unassembled WGS sequence"/>
</dbReference>
<name>A0A0G1QHH9_9BACT</name>
<evidence type="ECO:0000256" key="1">
    <source>
        <dbReference type="ARBA" id="ARBA00022741"/>
    </source>
</evidence>
<dbReference type="CDD" id="cd04488">
    <property type="entry name" value="RecG_wedge_OBF"/>
    <property type="match status" value="1"/>
</dbReference>
<dbReference type="GO" id="GO:0006281">
    <property type="term" value="P:DNA repair"/>
    <property type="evidence" value="ECO:0007669"/>
    <property type="project" value="UniProtKB-KW"/>
</dbReference>
<dbReference type="PROSITE" id="PS51192">
    <property type="entry name" value="HELICASE_ATP_BIND_1"/>
    <property type="match status" value="1"/>
</dbReference>
<dbReference type="InterPro" id="IPR011545">
    <property type="entry name" value="DEAD/DEAH_box_helicase_dom"/>
</dbReference>
<dbReference type="GO" id="GO:0003678">
    <property type="term" value="F:DNA helicase activity"/>
    <property type="evidence" value="ECO:0007669"/>
    <property type="project" value="TreeGrafter"/>
</dbReference>
<dbReference type="SUPFAM" id="SSF52540">
    <property type="entry name" value="P-loop containing nucleoside triphosphate hydrolases"/>
    <property type="match status" value="2"/>
</dbReference>
<dbReference type="InterPro" id="IPR047112">
    <property type="entry name" value="RecG/Mfd"/>
</dbReference>
<dbReference type="SMART" id="SM00487">
    <property type="entry name" value="DEXDc"/>
    <property type="match status" value="1"/>
</dbReference>
<evidence type="ECO:0000313" key="11">
    <source>
        <dbReference type="EMBL" id="KKU44454.1"/>
    </source>
</evidence>
<evidence type="ECO:0000256" key="3">
    <source>
        <dbReference type="ARBA" id="ARBA00022801"/>
    </source>
</evidence>
<dbReference type="PROSITE" id="PS51194">
    <property type="entry name" value="HELICASE_CTER"/>
    <property type="match status" value="1"/>
</dbReference>
<dbReference type="Pfam" id="PF19833">
    <property type="entry name" value="RecG_dom3_C"/>
    <property type="match status" value="1"/>
</dbReference>
<dbReference type="GO" id="GO:0016787">
    <property type="term" value="F:hydrolase activity"/>
    <property type="evidence" value="ECO:0007669"/>
    <property type="project" value="UniProtKB-KW"/>
</dbReference>
<sequence length="689" mass="76637">MQDVPCRESYLLLNYHQVMATTKSNPLKISDKVDALAGVSEYLTKKLQNLGVNTIKDLLELIPRRMEDRSQLVAINQLIISHPSVIVGAIESVHSRRSKRGILIVQVKIRDASGTINALWFNQRYLLGQLKIGDEIMLFGEKRIVPSLGNPFFVKKIIASLEVAPIYPAGAGLYQATIRRLISSAKELIVQFGDIVPEDIRTKFGLPSRAEAIEAVHFSEDPDSLERAKKLLAFEELLVLSTQVLLARQDRLFTRSEPIETDVDSLKETVTSLPYKLTDGQRKAAWQIIQDLSLSHPMYRLLYGEVGSGKTAVAMIASWAISQVGAQVVWLNPTAILAAQQAETLRNTLEPLGLKVALVTAGVKEDHFSADVIVGTHALLEPKLTFRKLGLIIVDEQHRFGVEQRQVILDRHPKTHLLMMSATPIPRSLAQSIFGHLDITYLLDKPLHQKPVETVVVTEKNRPSIEKEIERRITLGQPGFVICPLIYESNAPKPTLFTAERKAVIAEEKRLKNRYPFARIGVVHGRIKSELREKIIKEFKSGLVDILLSTTVVEVGIDNPSATWILIEEADRFGLATLHQLRGRVGRGAQSSICYLAQSVDTPLAKKRLEVLAKTTDGLKIAQADLEFRGPGELVGVEQSGLPELKYASLSDATDIKNAFTEAEKILKDGIDKYPPLRKEVLQLKHGSS</sequence>
<dbReference type="PANTHER" id="PTHR47964:SF1">
    <property type="entry name" value="ATP-DEPENDENT DNA HELICASE HOMOLOG RECG, CHLOROPLASTIC"/>
    <property type="match status" value="1"/>
</dbReference>
<keyword evidence="5" id="KW-0067">ATP-binding</keyword>
<evidence type="ECO:0000256" key="7">
    <source>
        <dbReference type="ARBA" id="ARBA00023204"/>
    </source>
</evidence>
<dbReference type="InterPro" id="IPR012340">
    <property type="entry name" value="NA-bd_OB-fold"/>
</dbReference>
<keyword evidence="7" id="KW-0234">DNA repair</keyword>
<dbReference type="Pfam" id="PF00270">
    <property type="entry name" value="DEAD"/>
    <property type="match status" value="1"/>
</dbReference>
<feature type="domain" description="Helicase C-terminal" evidence="10">
    <location>
        <begin position="481"/>
        <end position="627"/>
    </location>
</feature>
<dbReference type="InterPro" id="IPR045562">
    <property type="entry name" value="RecG_dom3_C"/>
</dbReference>
<dbReference type="GO" id="GO:0005524">
    <property type="term" value="F:ATP binding"/>
    <property type="evidence" value="ECO:0007669"/>
    <property type="project" value="UniProtKB-KW"/>
</dbReference>
<evidence type="ECO:0000256" key="4">
    <source>
        <dbReference type="ARBA" id="ARBA00022806"/>
    </source>
</evidence>
<keyword evidence="2" id="KW-0227">DNA damage</keyword>
<dbReference type="SUPFAM" id="SSF50249">
    <property type="entry name" value="Nucleic acid-binding proteins"/>
    <property type="match status" value="1"/>
</dbReference>
<dbReference type="InterPro" id="IPR001650">
    <property type="entry name" value="Helicase_C-like"/>
</dbReference>
<protein>
    <recommendedName>
        <fullName evidence="8">Probable DNA 3'-5' helicase RecG</fullName>
    </recommendedName>
</protein>
<dbReference type="PANTHER" id="PTHR47964">
    <property type="entry name" value="ATP-DEPENDENT DNA HELICASE HOMOLOG RECG, CHLOROPLASTIC"/>
    <property type="match status" value="1"/>
</dbReference>